<keyword evidence="2" id="KW-0472">Membrane</keyword>
<sequence length="90" mass="9153">PISEGPLPDVQVANTQPPLTAGPDIITGIMGLMGGLADQAKGLFNLAFPQQGAQPAFAVQHEITPSKGLSTGLIIAGVVLVAVILLTKKK</sequence>
<keyword evidence="2" id="KW-0812">Transmembrane</keyword>
<keyword evidence="2" id="KW-1133">Transmembrane helix</keyword>
<accession>X1CRD5</accession>
<gene>
    <name evidence="3" type="ORF">S01H4_36839</name>
</gene>
<evidence type="ECO:0000256" key="1">
    <source>
        <dbReference type="SAM" id="MobiDB-lite"/>
    </source>
</evidence>
<proteinExistence type="predicted"/>
<evidence type="ECO:0000256" key="2">
    <source>
        <dbReference type="SAM" id="Phobius"/>
    </source>
</evidence>
<organism evidence="3">
    <name type="scientific">marine sediment metagenome</name>
    <dbReference type="NCBI Taxonomy" id="412755"/>
    <lineage>
        <taxon>unclassified sequences</taxon>
        <taxon>metagenomes</taxon>
        <taxon>ecological metagenomes</taxon>
    </lineage>
</organism>
<dbReference type="AlphaFoldDB" id="X1CRD5"/>
<dbReference type="EMBL" id="BART01019728">
    <property type="protein sequence ID" value="GAG95507.1"/>
    <property type="molecule type" value="Genomic_DNA"/>
</dbReference>
<protein>
    <submittedName>
        <fullName evidence="3">Uncharacterized protein</fullName>
    </submittedName>
</protein>
<reference evidence="3" key="1">
    <citation type="journal article" date="2014" name="Front. Microbiol.">
        <title>High frequency of phylogenetically diverse reductive dehalogenase-homologous genes in deep subseafloor sedimentary metagenomes.</title>
        <authorList>
            <person name="Kawai M."/>
            <person name="Futagami T."/>
            <person name="Toyoda A."/>
            <person name="Takaki Y."/>
            <person name="Nishi S."/>
            <person name="Hori S."/>
            <person name="Arai W."/>
            <person name="Tsubouchi T."/>
            <person name="Morono Y."/>
            <person name="Uchiyama I."/>
            <person name="Ito T."/>
            <person name="Fujiyama A."/>
            <person name="Inagaki F."/>
            <person name="Takami H."/>
        </authorList>
    </citation>
    <scope>NUCLEOTIDE SEQUENCE</scope>
    <source>
        <strain evidence="3">Expedition CK06-06</strain>
    </source>
</reference>
<name>X1CRD5_9ZZZZ</name>
<feature type="non-terminal residue" evidence="3">
    <location>
        <position position="1"/>
    </location>
</feature>
<evidence type="ECO:0000313" key="3">
    <source>
        <dbReference type="EMBL" id="GAG95507.1"/>
    </source>
</evidence>
<comment type="caution">
    <text evidence="3">The sequence shown here is derived from an EMBL/GenBank/DDBJ whole genome shotgun (WGS) entry which is preliminary data.</text>
</comment>
<feature type="transmembrane region" description="Helical" evidence="2">
    <location>
        <begin position="69"/>
        <end position="87"/>
    </location>
</feature>
<feature type="region of interest" description="Disordered" evidence="1">
    <location>
        <begin position="1"/>
        <end position="20"/>
    </location>
</feature>